<protein>
    <recommendedName>
        <fullName evidence="3">YD repeat-containing protein</fullName>
    </recommendedName>
</protein>
<sequence>MQYHYDAASRLERTDAFNGGTIGYGLDNANRLKGVKHIANGQTLADYQSVTSGLSQIISRLAPSLPITDHPNKA</sequence>
<dbReference type="EMBL" id="CP002738">
    <property type="protein sequence ID" value="AEG01992.1"/>
    <property type="molecule type" value="Genomic_DNA"/>
</dbReference>
<dbReference type="eggNOG" id="COG3209">
    <property type="taxonomic scope" value="Bacteria"/>
</dbReference>
<evidence type="ECO:0000313" key="1">
    <source>
        <dbReference type="EMBL" id="AEG01992.1"/>
    </source>
</evidence>
<dbReference type="Proteomes" id="UP000008888">
    <property type="component" value="Chromosome"/>
</dbReference>
<reference evidence="2" key="3">
    <citation type="submission" date="2011-05" db="EMBL/GenBank/DDBJ databases">
        <title>Complete sequence of Methylomonas methanica MC09.</title>
        <authorList>
            <consortium name="US DOE Joint Genome Institute"/>
            <person name="Lucas S."/>
            <person name="Han J."/>
            <person name="Lapidus A."/>
            <person name="Cheng J.-F."/>
            <person name="Goodwin L."/>
            <person name="Pitluck S."/>
            <person name="Peters L."/>
            <person name="Mikhailova N."/>
            <person name="Teshima H."/>
            <person name="Han C."/>
            <person name="Tapia R."/>
            <person name="Land M."/>
            <person name="Hauser L."/>
            <person name="Kyrpides N."/>
            <person name="Ivanova N."/>
            <person name="Pagani I."/>
            <person name="Stein L."/>
            <person name="Woyke T."/>
        </authorList>
    </citation>
    <scope>NUCLEOTIDE SEQUENCE [LARGE SCALE GENOMIC DNA]</scope>
    <source>
        <strain evidence="2">MC09</strain>
    </source>
</reference>
<dbReference type="KEGG" id="mmt:Metme_3631"/>
<gene>
    <name evidence="1" type="ordered locus">Metme_3631</name>
</gene>
<accession>F9ZVL0</accession>
<organism evidence="1 2">
    <name type="scientific">Methylomonas methanica (strain DSM 25384 / MC09)</name>
    <dbReference type="NCBI Taxonomy" id="857087"/>
    <lineage>
        <taxon>Bacteria</taxon>
        <taxon>Pseudomonadati</taxon>
        <taxon>Pseudomonadota</taxon>
        <taxon>Gammaproteobacteria</taxon>
        <taxon>Methylococcales</taxon>
        <taxon>Methylococcaceae</taxon>
        <taxon>Methylomonas</taxon>
    </lineage>
</organism>
<dbReference type="HOGENOM" id="CLU_2683624_0_0_6"/>
<proteinExistence type="predicted"/>
<reference evidence="1 2" key="1">
    <citation type="journal article" date="2011" name="J. Bacteriol.">
        <title>Complete Genome Sequence of the Aerobic Marine Methanotroph Methylomonas methanica MC09.</title>
        <authorList>
            <person name="Boden R."/>
            <person name="Cunliffe M."/>
            <person name="Scanlan J."/>
            <person name="Moussard H."/>
            <person name="Kits K.D."/>
            <person name="Klotz M.G."/>
            <person name="Jetten M.S."/>
            <person name="Vuilleumier S."/>
            <person name="Han J."/>
            <person name="Peters L."/>
            <person name="Mikhailova N."/>
            <person name="Teshima H."/>
            <person name="Tapia R."/>
            <person name="Kyrpides N."/>
            <person name="Ivanova N."/>
            <person name="Pagani I."/>
            <person name="Cheng J.F."/>
            <person name="Goodwin L."/>
            <person name="Han C."/>
            <person name="Hauser L."/>
            <person name="Land M.L."/>
            <person name="Lapidus A."/>
            <person name="Lucas S."/>
            <person name="Pitluck S."/>
            <person name="Woyke T."/>
            <person name="Stein L."/>
            <person name="Murrell J.C."/>
        </authorList>
    </citation>
    <scope>NUCLEOTIDE SEQUENCE [LARGE SCALE GENOMIC DNA]</scope>
    <source>
        <strain evidence="1 2">MC09</strain>
    </source>
</reference>
<evidence type="ECO:0008006" key="3">
    <source>
        <dbReference type="Google" id="ProtNLM"/>
    </source>
</evidence>
<dbReference type="AlphaFoldDB" id="F9ZVL0"/>
<reference key="2">
    <citation type="submission" date="2011-05" db="EMBL/GenBank/DDBJ databases">
        <title>Complete genome sequence of the aerobic marine methanotroph Methylomonas methanica MC09.</title>
        <authorList>
            <person name="Boden R."/>
            <person name="Cunliffe M."/>
            <person name="Scanlan J."/>
            <person name="Moussard H."/>
            <person name="Kits K.D."/>
            <person name="Klotz M."/>
            <person name="Jetten M."/>
            <person name="Vuilleumier S."/>
            <person name="Han J."/>
            <person name="Peters L."/>
            <person name="Mikhailova N."/>
            <person name="Teshima H."/>
            <person name="Tapia R."/>
            <person name="Kyrpides N."/>
            <person name="Ivanova N."/>
            <person name="Pagani I."/>
            <person name="Cheng J.-F."/>
            <person name="Goodwin L."/>
            <person name="Han C."/>
            <person name="Hauser L."/>
            <person name="Land M."/>
            <person name="Lapidus A."/>
            <person name="Lucas S."/>
            <person name="Pitluck S."/>
            <person name="Woyke T."/>
            <person name="Stein L.Y."/>
            <person name="Murrell C."/>
        </authorList>
    </citation>
    <scope>NUCLEOTIDE SEQUENCE</scope>
    <source>
        <strain>MC09</strain>
    </source>
</reference>
<evidence type="ECO:0000313" key="2">
    <source>
        <dbReference type="Proteomes" id="UP000008888"/>
    </source>
</evidence>
<name>F9ZVL0_METMM</name>
<keyword evidence="2" id="KW-1185">Reference proteome</keyword>